<dbReference type="AlphaFoldDB" id="A0A1C6I2W6"/>
<evidence type="ECO:0000313" key="2">
    <source>
        <dbReference type="EMBL" id="SCJ64197.1"/>
    </source>
</evidence>
<reference evidence="2" key="1">
    <citation type="submission" date="2015-09" db="EMBL/GenBank/DDBJ databases">
        <authorList>
            <consortium name="Pathogen Informatics"/>
        </authorList>
    </citation>
    <scope>NUCLEOTIDE SEQUENCE</scope>
    <source>
        <strain evidence="2">2789STDY5834896</strain>
    </source>
</reference>
<dbReference type="InterPro" id="IPR053154">
    <property type="entry name" value="c-di-AMP_regulator"/>
</dbReference>
<name>A0A1C6I2W6_9FIRM</name>
<keyword evidence="1" id="KW-0812">Transmembrane</keyword>
<proteinExistence type="predicted"/>
<gene>
    <name evidence="2" type="ORF">SAMEA3545359_01205</name>
</gene>
<organism evidence="2">
    <name type="scientific">uncultured Anaerotruncus sp</name>
    <dbReference type="NCBI Taxonomy" id="905011"/>
    <lineage>
        <taxon>Bacteria</taxon>
        <taxon>Bacillati</taxon>
        <taxon>Bacillota</taxon>
        <taxon>Clostridia</taxon>
        <taxon>Eubacteriales</taxon>
        <taxon>Oscillospiraceae</taxon>
        <taxon>Anaerotruncus</taxon>
        <taxon>environmental samples</taxon>
    </lineage>
</organism>
<keyword evidence="1" id="KW-1133">Transmembrane helix</keyword>
<sequence>MKKTKKLDFQKMIENGLTLKLVSVLVAILLWFGVAMIFSPTVDNARIRNVPITISPNNETLAGLGLEAVGGQTETVTVRVKGSREVVGALKPSDIVVSPVLTDVTGPGTYTLQLRWSKQNVMDDFEILGVSPEKMEFTFARVVSKKLTVEAKAVGLTAKDGYVLGKPTTDPVEITVKGPDGTVDKIERCVATVTSDTVLSRTYKVPAELTLYDADGNEVEKTDAMTFDVSDVEMTIPVLKKATLPLKVKFLNAPASIQTDKLTYELSAKEIDVAGPEETISKLEAINVGYINLLDFKYGEGYTFQIELPNGFVNLDSFDTVSVTFGGAYAGKSITVSNFSVINPPSNWNVTVTTKRIYGVQMAGLAADIAALQETNVVAEIDASTIDMKEGQYNVPVKLYATDGSTVWAAGSYEAVVEISAKK</sequence>
<dbReference type="PANTHER" id="PTHR37804">
    <property type="entry name" value="CDAA REGULATORY PROTEIN CDAR"/>
    <property type="match status" value="1"/>
</dbReference>
<accession>A0A1C6I2W6</accession>
<dbReference type="Gene3D" id="2.170.120.30">
    <property type="match status" value="2"/>
</dbReference>
<dbReference type="Pfam" id="PF07949">
    <property type="entry name" value="YbbR"/>
    <property type="match status" value="2"/>
</dbReference>
<dbReference type="EMBL" id="FMHG01000001">
    <property type="protein sequence ID" value="SCJ64197.1"/>
    <property type="molecule type" value="Genomic_DNA"/>
</dbReference>
<dbReference type="Gene3D" id="2.170.120.40">
    <property type="entry name" value="YbbR-like domain"/>
    <property type="match status" value="1"/>
</dbReference>
<protein>
    <submittedName>
        <fullName evidence="2">Uncharacterized protein conserved in bacteria</fullName>
    </submittedName>
</protein>
<evidence type="ECO:0000256" key="1">
    <source>
        <dbReference type="SAM" id="Phobius"/>
    </source>
</evidence>
<keyword evidence="1" id="KW-0472">Membrane</keyword>
<dbReference type="PANTHER" id="PTHR37804:SF1">
    <property type="entry name" value="CDAA REGULATORY PROTEIN CDAR"/>
    <property type="match status" value="1"/>
</dbReference>
<dbReference type="InterPro" id="IPR012505">
    <property type="entry name" value="YbbR"/>
</dbReference>
<feature type="transmembrane region" description="Helical" evidence="1">
    <location>
        <begin position="21"/>
        <end position="39"/>
    </location>
</feature>